<sequence>MGHLNPILRLAAMLVSHNFRVTLITPRPPVSTAESTHISAFLKLYPTINTLDFQIILYTPPNPDTTDPFFVQFEAIRRSVHLLTPLLSSTAPPLSAIVSDIAPSGGVCQVADDLAIPHYILSMTSARFTSLVLHLPYLIALGTSITGQTRFQIPGLVPFDTSTFPPPFFIPNHIFTNNILSSSLAFRKAKGILITELGNGLEGSGRRFLWVLKSRVVGKEDTEKVEELVSGSFIERTKEKGMVVKGWVDQEKILSHPAIRGFVSHCGWNSVMEAATRRIPMLAWKQIGDQKVNAGIVEMVGLGIWELELFLFW</sequence>
<comment type="caution">
    <text evidence="1">The sequence shown here is derived from an EMBL/GenBank/DDBJ whole genome shotgun (WGS) entry which is preliminary data.</text>
</comment>
<proteinExistence type="predicted"/>
<reference evidence="2" key="1">
    <citation type="journal article" date="2022" name="Mol. Ecol. Resour.">
        <title>The genomes of chicory, endive, great burdock and yacon provide insights into Asteraceae palaeo-polyploidization history and plant inulin production.</title>
        <authorList>
            <person name="Fan W."/>
            <person name="Wang S."/>
            <person name="Wang H."/>
            <person name="Wang A."/>
            <person name="Jiang F."/>
            <person name="Liu H."/>
            <person name="Zhao H."/>
            <person name="Xu D."/>
            <person name="Zhang Y."/>
        </authorList>
    </citation>
    <scope>NUCLEOTIDE SEQUENCE [LARGE SCALE GENOMIC DNA]</scope>
    <source>
        <strain evidence="2">cv. Yunnan</strain>
    </source>
</reference>
<name>A0ACB9AUL5_9ASTR</name>
<gene>
    <name evidence="1" type="ORF">L1987_71729</name>
</gene>
<accession>A0ACB9AUL5</accession>
<dbReference type="EMBL" id="CM042041">
    <property type="protein sequence ID" value="KAI3713156.1"/>
    <property type="molecule type" value="Genomic_DNA"/>
</dbReference>
<keyword evidence="2" id="KW-1185">Reference proteome</keyword>
<evidence type="ECO:0000313" key="2">
    <source>
        <dbReference type="Proteomes" id="UP001056120"/>
    </source>
</evidence>
<evidence type="ECO:0000313" key="1">
    <source>
        <dbReference type="EMBL" id="KAI3713156.1"/>
    </source>
</evidence>
<organism evidence="1 2">
    <name type="scientific">Smallanthus sonchifolius</name>
    <dbReference type="NCBI Taxonomy" id="185202"/>
    <lineage>
        <taxon>Eukaryota</taxon>
        <taxon>Viridiplantae</taxon>
        <taxon>Streptophyta</taxon>
        <taxon>Embryophyta</taxon>
        <taxon>Tracheophyta</taxon>
        <taxon>Spermatophyta</taxon>
        <taxon>Magnoliopsida</taxon>
        <taxon>eudicotyledons</taxon>
        <taxon>Gunneridae</taxon>
        <taxon>Pentapetalae</taxon>
        <taxon>asterids</taxon>
        <taxon>campanulids</taxon>
        <taxon>Asterales</taxon>
        <taxon>Asteraceae</taxon>
        <taxon>Asteroideae</taxon>
        <taxon>Heliantheae alliance</taxon>
        <taxon>Millerieae</taxon>
        <taxon>Smallanthus</taxon>
    </lineage>
</organism>
<dbReference type="Proteomes" id="UP001056120">
    <property type="component" value="Linkage Group LG24"/>
</dbReference>
<protein>
    <submittedName>
        <fullName evidence="1">Uncharacterized protein</fullName>
    </submittedName>
</protein>
<reference evidence="1 2" key="2">
    <citation type="journal article" date="2022" name="Mol. Ecol. Resour.">
        <title>The genomes of chicory, endive, great burdock and yacon provide insights into Asteraceae paleo-polyploidization history and plant inulin production.</title>
        <authorList>
            <person name="Fan W."/>
            <person name="Wang S."/>
            <person name="Wang H."/>
            <person name="Wang A."/>
            <person name="Jiang F."/>
            <person name="Liu H."/>
            <person name="Zhao H."/>
            <person name="Xu D."/>
            <person name="Zhang Y."/>
        </authorList>
    </citation>
    <scope>NUCLEOTIDE SEQUENCE [LARGE SCALE GENOMIC DNA]</scope>
    <source>
        <strain evidence="2">cv. Yunnan</strain>
        <tissue evidence="1">Leaves</tissue>
    </source>
</reference>